<reference evidence="1 2" key="1">
    <citation type="submission" date="2020-08" db="EMBL/GenBank/DDBJ databases">
        <title>Plant Genome Project.</title>
        <authorList>
            <person name="Zhang R.-G."/>
        </authorList>
    </citation>
    <scope>NUCLEOTIDE SEQUENCE [LARGE SCALE GENOMIC DNA]</scope>
    <source>
        <tissue evidence="1">Rhizome</tissue>
    </source>
</reference>
<protein>
    <submittedName>
        <fullName evidence="1">Uncharacterized protein</fullName>
    </submittedName>
</protein>
<dbReference type="Pfam" id="PF05919">
    <property type="entry name" value="Mitovir_RNA_pol"/>
    <property type="match status" value="1"/>
</dbReference>
<sequence length="428" mass="48508">MRTSSSHYLKFVSLGHKKRPYLGNSLSQAMERLGQKDFTLGWELPSRSQLYMARLTDHRRISYSIDLGVLAMSKGQSQYTEMSSALLVYFGPKGLRTNWESFVIATKLLDRLVGKKDIYCFDLKAATDRWPVGYHSSWLSNLSLTHHILVWWAAEQVYPGRKFLDYALLGDDIAIADRLVALYFGLATPRRYHLRTEVSDLGVSYKDQVLGKETSYCERDELCSEREGPDSGEEAKERLGKHFCSTEVRSLVGSNRTHFTLVGSFHYVVRIALLKVRIAEIAHVGIMFSSEIRVRNIPWKPTELGISLRSTVADGKDLLACARFGNGLQRSRSELQRSRAGKLGQKEEEEERPALIDGRAEKVLLLRGRAVICVAKIKSKQSVKTGEAQSLQSEENLDLCNSFSFFANRGKLFFPMLGRSVMPSFLRF</sequence>
<keyword evidence="1" id="KW-0496">Mitochondrion</keyword>
<geneLocation type="mitochondrion" evidence="1"/>
<proteinExistence type="predicted"/>
<dbReference type="EMBL" id="JACMSC010000027">
    <property type="protein sequence ID" value="KAG6467651.1"/>
    <property type="molecule type" value="Genomic_DNA"/>
</dbReference>
<evidence type="ECO:0000313" key="2">
    <source>
        <dbReference type="Proteomes" id="UP000734854"/>
    </source>
</evidence>
<gene>
    <name evidence="1" type="ORF">ZIOFF_074492</name>
</gene>
<keyword evidence="2" id="KW-1185">Reference proteome</keyword>
<dbReference type="PANTHER" id="PTHR34456:SF13">
    <property type="entry name" value="REVERSE TRANSCRIPTASE DOMAIN-CONTAINING PROTEIN"/>
    <property type="match status" value="1"/>
</dbReference>
<evidence type="ECO:0000313" key="1">
    <source>
        <dbReference type="EMBL" id="KAG6467651.1"/>
    </source>
</evidence>
<dbReference type="AlphaFoldDB" id="A0A8J5BYE8"/>
<organism evidence="1 2">
    <name type="scientific">Zingiber officinale</name>
    <name type="common">Ginger</name>
    <name type="synonym">Amomum zingiber</name>
    <dbReference type="NCBI Taxonomy" id="94328"/>
    <lineage>
        <taxon>Eukaryota</taxon>
        <taxon>Viridiplantae</taxon>
        <taxon>Streptophyta</taxon>
        <taxon>Embryophyta</taxon>
        <taxon>Tracheophyta</taxon>
        <taxon>Spermatophyta</taxon>
        <taxon>Magnoliopsida</taxon>
        <taxon>Liliopsida</taxon>
        <taxon>Zingiberales</taxon>
        <taxon>Zingiberaceae</taxon>
        <taxon>Zingiber</taxon>
    </lineage>
</organism>
<dbReference type="InterPro" id="IPR008686">
    <property type="entry name" value="RNA_pol_mitovir"/>
</dbReference>
<accession>A0A8J5BYE8</accession>
<comment type="caution">
    <text evidence="1">The sequence shown here is derived from an EMBL/GenBank/DDBJ whole genome shotgun (WGS) entry which is preliminary data.</text>
</comment>
<dbReference type="Proteomes" id="UP000734854">
    <property type="component" value="Unassembled WGS sequence"/>
</dbReference>
<dbReference type="PANTHER" id="PTHR34456">
    <property type="entry name" value="MITOVIRUS RNA-DEPENDENT RNA POLYMERASE"/>
    <property type="match status" value="1"/>
</dbReference>
<name>A0A8J5BYE8_ZINOF</name>